<dbReference type="RefSeq" id="WP_209355548.1">
    <property type="nucleotide sequence ID" value="NZ_CP060010.1"/>
</dbReference>
<keyword evidence="9" id="KW-0012">Acyltransferase</keyword>
<evidence type="ECO:0000256" key="1">
    <source>
        <dbReference type="ARBA" id="ARBA00004651"/>
    </source>
</evidence>
<keyword evidence="9" id="KW-0808">Transferase</keyword>
<evidence type="ECO:0000256" key="6">
    <source>
        <dbReference type="ARBA" id="ARBA00023136"/>
    </source>
</evidence>
<feature type="transmembrane region" description="Helical" evidence="7">
    <location>
        <begin position="134"/>
        <end position="152"/>
    </location>
</feature>
<feature type="domain" description="Acyltransferase 3" evidence="8">
    <location>
        <begin position="2"/>
        <end position="149"/>
    </location>
</feature>
<dbReference type="InterPro" id="IPR002656">
    <property type="entry name" value="Acyl_transf_3_dom"/>
</dbReference>
<dbReference type="GO" id="GO:0005886">
    <property type="term" value="C:plasma membrane"/>
    <property type="evidence" value="ECO:0007669"/>
    <property type="project" value="UniProtKB-SubCell"/>
</dbReference>
<sequence length="153" mass="17776">MAWLDCLRLLAGLSMLVLHCTADQNGGAWGDYEVRDRIAPLVLRTFAYTARTELFIIISLFLLMMSLEKRRRNYSDTIAEQAERLLIPFAFWTVFYAFFTLLKAQHFGYFDSKLAALGEVHTWLSFAFMGTSKYHMHFLPTLFCVVLAYRQLP</sequence>
<accession>A0A975EMN8</accession>
<comment type="subcellular location">
    <subcellularLocation>
        <location evidence="1">Cell membrane</location>
        <topology evidence="1">Multi-pass membrane protein</topology>
    </subcellularLocation>
</comment>
<dbReference type="GO" id="GO:0016413">
    <property type="term" value="F:O-acetyltransferase activity"/>
    <property type="evidence" value="ECO:0007669"/>
    <property type="project" value="TreeGrafter"/>
</dbReference>
<evidence type="ECO:0000313" key="9">
    <source>
        <dbReference type="EMBL" id="QTN34863.1"/>
    </source>
</evidence>
<proteinExistence type="inferred from homology"/>
<dbReference type="PANTHER" id="PTHR40074:SF2">
    <property type="entry name" value="O-ACETYLTRANSFERASE WECH"/>
    <property type="match status" value="1"/>
</dbReference>
<keyword evidence="5 7" id="KW-1133">Transmembrane helix</keyword>
<evidence type="ECO:0000256" key="3">
    <source>
        <dbReference type="ARBA" id="ARBA00022475"/>
    </source>
</evidence>
<organism evidence="9 10">
    <name type="scientific">Cognatishimia activa</name>
    <dbReference type="NCBI Taxonomy" id="1715691"/>
    <lineage>
        <taxon>Bacteria</taxon>
        <taxon>Pseudomonadati</taxon>
        <taxon>Pseudomonadota</taxon>
        <taxon>Alphaproteobacteria</taxon>
        <taxon>Rhodobacterales</taxon>
        <taxon>Paracoccaceae</taxon>
        <taxon>Cognatishimia</taxon>
    </lineage>
</organism>
<evidence type="ECO:0000256" key="7">
    <source>
        <dbReference type="SAM" id="Phobius"/>
    </source>
</evidence>
<keyword evidence="4 7" id="KW-0812">Transmembrane</keyword>
<name>A0A975EMN8_9RHOB</name>
<gene>
    <name evidence="9" type="ORF">HZ995_10150</name>
</gene>
<dbReference type="Proteomes" id="UP000665026">
    <property type="component" value="Chromosome"/>
</dbReference>
<keyword evidence="3" id="KW-1003">Cell membrane</keyword>
<dbReference type="PANTHER" id="PTHR40074">
    <property type="entry name" value="O-ACETYLTRANSFERASE WECH"/>
    <property type="match status" value="1"/>
</dbReference>
<dbReference type="KEGG" id="cact:HZ995_10150"/>
<dbReference type="GO" id="GO:0009246">
    <property type="term" value="P:enterobacterial common antigen biosynthetic process"/>
    <property type="evidence" value="ECO:0007669"/>
    <property type="project" value="TreeGrafter"/>
</dbReference>
<evidence type="ECO:0000256" key="4">
    <source>
        <dbReference type="ARBA" id="ARBA00022692"/>
    </source>
</evidence>
<dbReference type="Pfam" id="PF01757">
    <property type="entry name" value="Acyl_transf_3"/>
    <property type="match status" value="1"/>
</dbReference>
<dbReference type="AlphaFoldDB" id="A0A975EMN8"/>
<protein>
    <submittedName>
        <fullName evidence="9">Acyltransferase family protein</fullName>
    </submittedName>
</protein>
<keyword evidence="6 7" id="KW-0472">Membrane</keyword>
<evidence type="ECO:0000256" key="2">
    <source>
        <dbReference type="ARBA" id="ARBA00007400"/>
    </source>
</evidence>
<feature type="transmembrane region" description="Helical" evidence="7">
    <location>
        <begin position="85"/>
        <end position="102"/>
    </location>
</feature>
<dbReference type="EMBL" id="CP060010">
    <property type="protein sequence ID" value="QTN34863.1"/>
    <property type="molecule type" value="Genomic_DNA"/>
</dbReference>
<feature type="transmembrane region" description="Helical" evidence="7">
    <location>
        <begin position="46"/>
        <end position="64"/>
    </location>
</feature>
<comment type="similarity">
    <text evidence="2">Belongs to the acyltransferase 3 family.</text>
</comment>
<evidence type="ECO:0000259" key="8">
    <source>
        <dbReference type="Pfam" id="PF01757"/>
    </source>
</evidence>
<reference evidence="9" key="1">
    <citation type="submission" date="2020-07" db="EMBL/GenBank/DDBJ databases">
        <title>Genome sequences of bacteria associated with the marine, planktonic diatom Thalassiosira profunda strain ECT2AJA-044.</title>
        <authorList>
            <person name="Gargas C.B."/>
            <person name="Roberts W.R."/>
            <person name="Alverson A.J."/>
        </authorList>
    </citation>
    <scope>NUCLEOTIDE SEQUENCE</scope>
    <source>
        <strain evidence="9">ECT2AJA-044</strain>
    </source>
</reference>
<evidence type="ECO:0000313" key="10">
    <source>
        <dbReference type="Proteomes" id="UP000665026"/>
    </source>
</evidence>
<evidence type="ECO:0000256" key="5">
    <source>
        <dbReference type="ARBA" id="ARBA00022989"/>
    </source>
</evidence>